<evidence type="ECO:0000256" key="3">
    <source>
        <dbReference type="ARBA" id="ARBA00022989"/>
    </source>
</evidence>
<comment type="caution">
    <text evidence="7">The sequence shown here is derived from an EMBL/GenBank/DDBJ whole genome shotgun (WGS) entry which is preliminary data.</text>
</comment>
<feature type="transmembrane region" description="Helical" evidence="5">
    <location>
        <begin position="360"/>
        <end position="384"/>
    </location>
</feature>
<keyword evidence="4 5" id="KW-0472">Membrane</keyword>
<evidence type="ECO:0000313" key="8">
    <source>
        <dbReference type="Proteomes" id="UP000282818"/>
    </source>
</evidence>
<protein>
    <submittedName>
        <fullName evidence="7">O-antigen ligase family protein</fullName>
    </submittedName>
</protein>
<dbReference type="EMBL" id="SACQ01000002">
    <property type="protein sequence ID" value="RVU31547.1"/>
    <property type="molecule type" value="Genomic_DNA"/>
</dbReference>
<dbReference type="InterPro" id="IPR007016">
    <property type="entry name" value="O-antigen_ligase-rel_domated"/>
</dbReference>
<dbReference type="RefSeq" id="WP_127693406.1">
    <property type="nucleotide sequence ID" value="NZ_SACQ01000002.1"/>
</dbReference>
<feature type="transmembrane region" description="Helical" evidence="5">
    <location>
        <begin position="79"/>
        <end position="97"/>
    </location>
</feature>
<evidence type="ECO:0000313" key="7">
    <source>
        <dbReference type="EMBL" id="RVU31547.1"/>
    </source>
</evidence>
<gene>
    <name evidence="7" type="ORF">EOE65_06090</name>
</gene>
<keyword evidence="2 5" id="KW-0812">Transmembrane</keyword>
<evidence type="ECO:0000256" key="4">
    <source>
        <dbReference type="ARBA" id="ARBA00023136"/>
    </source>
</evidence>
<feature type="transmembrane region" description="Helical" evidence="5">
    <location>
        <begin position="51"/>
        <end position="73"/>
    </location>
</feature>
<name>A0A437QAM6_9GAMM</name>
<keyword evidence="8" id="KW-1185">Reference proteome</keyword>
<dbReference type="PANTHER" id="PTHR37422">
    <property type="entry name" value="TEICHURONIC ACID BIOSYNTHESIS PROTEIN TUAE"/>
    <property type="match status" value="1"/>
</dbReference>
<sequence length="415" mass="45541">MNIAVVLVALAVFAQPFGVSFELPTLIMALLGIYDLATNRERLRQRSSLHIFSAFFLCFWLPAAISLLDATYLEKGAKTVISMWRFYFAGVFVISRLNSAESHAQLAKWLAIILLFWVADAWFQFAVGVDIFGQASADPGRISSVFGEDPMFGWMMIPFTTVLLWWAQRQFGLAALYLLVPVLVLSYFISGNRGAVVSLVWMVLAGVVMLHVWRFRLPKALMVSSILVCGLAGALVVQNDAVQQRIGHSLKSTEGSFAAWDEASSYRLTLWATSLRMIQDNPINGVGVRGFRYAYPSYAQQGDFFLHTDTKRGQPAGAFHAHQIVLEALTDMGLIGLIGLLVAFALLAERLKAILAARNYLAGAYFIGAVGVLFPLNTGISIYSSYWGQAVWLLVALLFAASFSQALAKPSAADG</sequence>
<comment type="subcellular location">
    <subcellularLocation>
        <location evidence="1">Membrane</location>
        <topology evidence="1">Multi-pass membrane protein</topology>
    </subcellularLocation>
</comment>
<dbReference type="InterPro" id="IPR051533">
    <property type="entry name" value="WaaL-like"/>
</dbReference>
<keyword evidence="7" id="KW-0436">Ligase</keyword>
<evidence type="ECO:0000259" key="6">
    <source>
        <dbReference type="Pfam" id="PF04932"/>
    </source>
</evidence>
<feature type="transmembrane region" description="Helical" evidence="5">
    <location>
        <begin position="220"/>
        <end position="237"/>
    </location>
</feature>
<evidence type="ECO:0000256" key="1">
    <source>
        <dbReference type="ARBA" id="ARBA00004141"/>
    </source>
</evidence>
<feature type="domain" description="O-antigen ligase-related" evidence="6">
    <location>
        <begin position="183"/>
        <end position="340"/>
    </location>
</feature>
<feature type="transmembrane region" description="Helical" evidence="5">
    <location>
        <begin position="24"/>
        <end position="39"/>
    </location>
</feature>
<feature type="transmembrane region" description="Helical" evidence="5">
    <location>
        <begin position="328"/>
        <end position="348"/>
    </location>
</feature>
<feature type="transmembrane region" description="Helical" evidence="5">
    <location>
        <begin position="390"/>
        <end position="408"/>
    </location>
</feature>
<dbReference type="Proteomes" id="UP000282818">
    <property type="component" value="Unassembled WGS sequence"/>
</dbReference>
<dbReference type="GO" id="GO:0016020">
    <property type="term" value="C:membrane"/>
    <property type="evidence" value="ECO:0007669"/>
    <property type="project" value="UniProtKB-SubCell"/>
</dbReference>
<dbReference type="Pfam" id="PF04932">
    <property type="entry name" value="Wzy_C"/>
    <property type="match status" value="1"/>
</dbReference>
<organism evidence="7 8">
    <name type="scientific">Neptunomonas marina</name>
    <dbReference type="NCBI Taxonomy" id="1815562"/>
    <lineage>
        <taxon>Bacteria</taxon>
        <taxon>Pseudomonadati</taxon>
        <taxon>Pseudomonadota</taxon>
        <taxon>Gammaproteobacteria</taxon>
        <taxon>Oceanospirillales</taxon>
        <taxon>Oceanospirillaceae</taxon>
        <taxon>Neptunomonas</taxon>
    </lineage>
</organism>
<evidence type="ECO:0000256" key="2">
    <source>
        <dbReference type="ARBA" id="ARBA00022692"/>
    </source>
</evidence>
<dbReference type="GO" id="GO:0016874">
    <property type="term" value="F:ligase activity"/>
    <property type="evidence" value="ECO:0007669"/>
    <property type="project" value="UniProtKB-KW"/>
</dbReference>
<evidence type="ECO:0000256" key="5">
    <source>
        <dbReference type="SAM" id="Phobius"/>
    </source>
</evidence>
<feature type="transmembrane region" description="Helical" evidence="5">
    <location>
        <begin position="172"/>
        <end position="189"/>
    </location>
</feature>
<keyword evidence="3 5" id="KW-1133">Transmembrane helix</keyword>
<feature type="transmembrane region" description="Helical" evidence="5">
    <location>
        <begin position="195"/>
        <end position="213"/>
    </location>
</feature>
<accession>A0A437QAM6</accession>
<feature type="transmembrane region" description="Helical" evidence="5">
    <location>
        <begin position="109"/>
        <end position="131"/>
    </location>
</feature>
<dbReference type="PANTHER" id="PTHR37422:SF13">
    <property type="entry name" value="LIPOPOLYSACCHARIDE BIOSYNTHESIS PROTEIN PA4999-RELATED"/>
    <property type="match status" value="1"/>
</dbReference>
<feature type="transmembrane region" description="Helical" evidence="5">
    <location>
        <begin position="151"/>
        <end position="167"/>
    </location>
</feature>
<dbReference type="AlphaFoldDB" id="A0A437QAM6"/>
<reference evidence="7 8" key="1">
    <citation type="submission" date="2019-01" db="EMBL/GenBank/DDBJ databases">
        <authorList>
            <person name="Chen W.-M."/>
        </authorList>
    </citation>
    <scope>NUCLEOTIDE SEQUENCE [LARGE SCALE GENOMIC DNA]</scope>
    <source>
        <strain evidence="7 8">HPM-16</strain>
    </source>
</reference>
<proteinExistence type="predicted"/>